<evidence type="ECO:0000256" key="2">
    <source>
        <dbReference type="SAM" id="MobiDB-lite"/>
    </source>
</evidence>
<dbReference type="InterPro" id="IPR002048">
    <property type="entry name" value="EF_hand_dom"/>
</dbReference>
<feature type="compositionally biased region" description="Acidic residues" evidence="2">
    <location>
        <begin position="651"/>
        <end position="673"/>
    </location>
</feature>
<proteinExistence type="predicted"/>
<dbReference type="OrthoDB" id="3222020at2759"/>
<feature type="compositionally biased region" description="Acidic residues" evidence="2">
    <location>
        <begin position="748"/>
        <end position="767"/>
    </location>
</feature>
<protein>
    <recommendedName>
        <fullName evidence="3">EF-hand domain-containing protein</fullName>
    </recommendedName>
</protein>
<dbReference type="AlphaFoldDB" id="A0A4S8MCG8"/>
<evidence type="ECO:0000256" key="1">
    <source>
        <dbReference type="SAM" id="Coils"/>
    </source>
</evidence>
<dbReference type="InterPro" id="IPR018247">
    <property type="entry name" value="EF_Hand_1_Ca_BS"/>
</dbReference>
<dbReference type="GO" id="GO:0005509">
    <property type="term" value="F:calcium ion binding"/>
    <property type="evidence" value="ECO:0007669"/>
    <property type="project" value="InterPro"/>
</dbReference>
<feature type="region of interest" description="Disordered" evidence="2">
    <location>
        <begin position="716"/>
        <end position="775"/>
    </location>
</feature>
<feature type="domain" description="EF-hand" evidence="3">
    <location>
        <begin position="384"/>
        <end position="409"/>
    </location>
</feature>
<dbReference type="EMBL" id="ML179110">
    <property type="protein sequence ID" value="THV00012.1"/>
    <property type="molecule type" value="Genomic_DNA"/>
</dbReference>
<dbReference type="PROSITE" id="PS00018">
    <property type="entry name" value="EF_HAND_1"/>
    <property type="match status" value="1"/>
</dbReference>
<feature type="region of interest" description="Disordered" evidence="2">
    <location>
        <begin position="559"/>
        <end position="578"/>
    </location>
</feature>
<sequence length="775" mass="88495">MSTSIEPSAIANAQKVSKDVLDKVGKLISEAEKSGKQESKEKSNQRTRKILDALQEGVKYAAIIAEANDIAKAVVGVFANILEREVKRRKNNEEIVVIYHVLASATFCIRYIDKAKISDESLNQELKSHFDTMEELITKFGNFAEKYYTKFKLAVVRFLKADEFKAELEDFTKESQSIEQQIMTLLQLHTAVVTSETNEEIRNVSKDVDSILKIVSRLSDLETEKEKQAKRIVEATPGGLEVVLGDEAKIKEVAKVFKEYVSADTTRMIQEDLNEFLRGSLAEFTQKLMDSNDIVIANVLDSRTEIMKKLNSGPHNLIEDEEFRVVWEAHKWKTSVKSKLFVDEICGYFRSDFLKHSSGQGEPRKDNWTLPILTRVMFHPAIADAIDDDGSGYISAHEFNTFLKQKPTNWTVPEWFAFWALGWQETVWDSSCDISNLVDQIRKTTEKVRAKTTDEGLKDLLGYYLEDLSLVEEMVSWDDVTGYDTDFPTDLEYDEDELERLCDEFNAANNELFGKVLEQSGGKIEESTDIAAFQQKFDDRIEVWFIPFLLEVLKRHNTTVNGPGESDDSEDKTPKVTDDKWEEMDVTLTVLLYEFHARMKWLLRGWRVQKLDSKLQVNSFSGGVFAGWYEAYMDKSKEDFQSGIEMLESYYQDESEDESEEAEDNSEKGDDEEPSHADSNKATSSSEIIELRKSITEIQESLSELRKSVTELTKMMQSMRKGNKIKTSKNRNQTQDNESGNEEHGEGQDSEVEDEEHEEGQDSEDSENNATCAGI</sequence>
<organism evidence="4 5">
    <name type="scientific">Dendrothele bispora (strain CBS 962.96)</name>
    <dbReference type="NCBI Taxonomy" id="1314807"/>
    <lineage>
        <taxon>Eukaryota</taxon>
        <taxon>Fungi</taxon>
        <taxon>Dikarya</taxon>
        <taxon>Basidiomycota</taxon>
        <taxon>Agaricomycotina</taxon>
        <taxon>Agaricomycetes</taxon>
        <taxon>Agaricomycetidae</taxon>
        <taxon>Agaricales</taxon>
        <taxon>Agaricales incertae sedis</taxon>
        <taxon>Dendrothele</taxon>
    </lineage>
</organism>
<evidence type="ECO:0000313" key="5">
    <source>
        <dbReference type="Proteomes" id="UP000297245"/>
    </source>
</evidence>
<keyword evidence="1" id="KW-0175">Coiled coil</keyword>
<evidence type="ECO:0000313" key="4">
    <source>
        <dbReference type="EMBL" id="THV00012.1"/>
    </source>
</evidence>
<feature type="region of interest" description="Disordered" evidence="2">
    <location>
        <begin position="651"/>
        <end position="688"/>
    </location>
</feature>
<evidence type="ECO:0000259" key="3">
    <source>
        <dbReference type="PROSITE" id="PS50222"/>
    </source>
</evidence>
<feature type="coiled-coil region" evidence="1">
    <location>
        <begin position="688"/>
        <end position="715"/>
    </location>
</feature>
<accession>A0A4S8MCG8</accession>
<reference evidence="4 5" key="1">
    <citation type="journal article" date="2019" name="Nat. Ecol. Evol.">
        <title>Megaphylogeny resolves global patterns of mushroom evolution.</title>
        <authorList>
            <person name="Varga T."/>
            <person name="Krizsan K."/>
            <person name="Foldi C."/>
            <person name="Dima B."/>
            <person name="Sanchez-Garcia M."/>
            <person name="Sanchez-Ramirez S."/>
            <person name="Szollosi G.J."/>
            <person name="Szarkandi J.G."/>
            <person name="Papp V."/>
            <person name="Albert L."/>
            <person name="Andreopoulos W."/>
            <person name="Angelini C."/>
            <person name="Antonin V."/>
            <person name="Barry K.W."/>
            <person name="Bougher N.L."/>
            <person name="Buchanan P."/>
            <person name="Buyck B."/>
            <person name="Bense V."/>
            <person name="Catcheside P."/>
            <person name="Chovatia M."/>
            <person name="Cooper J."/>
            <person name="Damon W."/>
            <person name="Desjardin D."/>
            <person name="Finy P."/>
            <person name="Geml J."/>
            <person name="Haridas S."/>
            <person name="Hughes K."/>
            <person name="Justo A."/>
            <person name="Karasinski D."/>
            <person name="Kautmanova I."/>
            <person name="Kiss B."/>
            <person name="Kocsube S."/>
            <person name="Kotiranta H."/>
            <person name="LaButti K.M."/>
            <person name="Lechner B.E."/>
            <person name="Liimatainen K."/>
            <person name="Lipzen A."/>
            <person name="Lukacs Z."/>
            <person name="Mihaltcheva S."/>
            <person name="Morgado L.N."/>
            <person name="Niskanen T."/>
            <person name="Noordeloos M.E."/>
            <person name="Ohm R.A."/>
            <person name="Ortiz-Santana B."/>
            <person name="Ovrebo C."/>
            <person name="Racz N."/>
            <person name="Riley R."/>
            <person name="Savchenko A."/>
            <person name="Shiryaev A."/>
            <person name="Soop K."/>
            <person name="Spirin V."/>
            <person name="Szebenyi C."/>
            <person name="Tomsovsky M."/>
            <person name="Tulloss R.E."/>
            <person name="Uehling J."/>
            <person name="Grigoriev I.V."/>
            <person name="Vagvolgyi C."/>
            <person name="Papp T."/>
            <person name="Martin F.M."/>
            <person name="Miettinen O."/>
            <person name="Hibbett D.S."/>
            <person name="Nagy L.G."/>
        </authorList>
    </citation>
    <scope>NUCLEOTIDE SEQUENCE [LARGE SCALE GENOMIC DNA]</scope>
    <source>
        <strain evidence="4 5">CBS 962.96</strain>
    </source>
</reference>
<name>A0A4S8MCG8_DENBC</name>
<dbReference type="PROSITE" id="PS50222">
    <property type="entry name" value="EF_HAND_2"/>
    <property type="match status" value="1"/>
</dbReference>
<keyword evidence="5" id="KW-1185">Reference proteome</keyword>
<gene>
    <name evidence="4" type="ORF">K435DRAFT_837473</name>
</gene>
<dbReference type="Proteomes" id="UP000297245">
    <property type="component" value="Unassembled WGS sequence"/>
</dbReference>